<name>K7TLV2_MAIZE</name>
<dbReference type="EMBL" id="CM000786">
    <property type="protein sequence ID" value="AQK38939.1"/>
    <property type="molecule type" value="Genomic_DNA"/>
</dbReference>
<evidence type="ECO:0000313" key="1">
    <source>
        <dbReference type="EMBL" id="AQK38939.1"/>
    </source>
</evidence>
<accession>K7TLV2</accession>
<gene>
    <name evidence="1" type="ORF">ZEAMMB73_Zm00001d023311</name>
</gene>
<dbReference type="AlphaFoldDB" id="K7TLV2"/>
<proteinExistence type="predicted"/>
<sequence length="82" mass="9157">MRSSKPPTGNAPPAIQFVGEVLITSHVGTWRHADGAEHPGEADRYMIDHELAQTQARQPEAIFQFIHSMISKGRSKTTQIYK</sequence>
<reference evidence="1" key="1">
    <citation type="submission" date="2015-12" db="EMBL/GenBank/DDBJ databases">
        <title>Update maize B73 reference genome by single molecule sequencing technologies.</title>
        <authorList>
            <consortium name="Maize Genome Sequencing Project"/>
            <person name="Ware D."/>
        </authorList>
    </citation>
    <scope>NUCLEOTIDE SEQUENCE</scope>
    <source>
        <tissue evidence="1">Seedling</tissue>
    </source>
</reference>
<protein>
    <submittedName>
        <fullName evidence="1">Os01g0112866-like protein</fullName>
    </submittedName>
</protein>
<organism evidence="1">
    <name type="scientific">Zea mays</name>
    <name type="common">Maize</name>
    <dbReference type="NCBI Taxonomy" id="4577"/>
    <lineage>
        <taxon>Eukaryota</taxon>
        <taxon>Viridiplantae</taxon>
        <taxon>Streptophyta</taxon>
        <taxon>Embryophyta</taxon>
        <taxon>Tracheophyta</taxon>
        <taxon>Spermatophyta</taxon>
        <taxon>Magnoliopsida</taxon>
        <taxon>Liliopsida</taxon>
        <taxon>Poales</taxon>
        <taxon>Poaceae</taxon>
        <taxon>PACMAD clade</taxon>
        <taxon>Panicoideae</taxon>
        <taxon>Andropogonodae</taxon>
        <taxon>Andropogoneae</taxon>
        <taxon>Tripsacinae</taxon>
        <taxon>Zea</taxon>
    </lineage>
</organism>
<dbReference type="PaxDb" id="4577-GRMZM2G356839_P02"/>
<dbReference type="HOGENOM" id="CLU_2561629_0_0_1"/>